<sequence>MQGMVGFGFSIHHRLHFVFSNESFSEMRLISHFSRRFIQRGAVARIPSANRVRKLVDQSEALAVPRRDHPVLLPSLEGEKK</sequence>
<name>A0AAV4UWP1_CAEEX</name>
<reference evidence="1 2" key="1">
    <citation type="submission" date="2021-06" db="EMBL/GenBank/DDBJ databases">
        <title>Caerostris extrusa draft genome.</title>
        <authorList>
            <person name="Kono N."/>
            <person name="Arakawa K."/>
        </authorList>
    </citation>
    <scope>NUCLEOTIDE SEQUENCE [LARGE SCALE GENOMIC DNA]</scope>
</reference>
<dbReference type="AlphaFoldDB" id="A0AAV4UWP1"/>
<keyword evidence="2" id="KW-1185">Reference proteome</keyword>
<protein>
    <submittedName>
        <fullName evidence="1">Uncharacterized protein</fullName>
    </submittedName>
</protein>
<comment type="caution">
    <text evidence="1">The sequence shown here is derived from an EMBL/GenBank/DDBJ whole genome shotgun (WGS) entry which is preliminary data.</text>
</comment>
<gene>
    <name evidence="1" type="ORF">CEXT_594431</name>
</gene>
<dbReference type="Proteomes" id="UP001054945">
    <property type="component" value="Unassembled WGS sequence"/>
</dbReference>
<proteinExistence type="predicted"/>
<accession>A0AAV4UWP1</accession>
<dbReference type="EMBL" id="BPLR01013611">
    <property type="protein sequence ID" value="GIY62351.1"/>
    <property type="molecule type" value="Genomic_DNA"/>
</dbReference>
<evidence type="ECO:0000313" key="1">
    <source>
        <dbReference type="EMBL" id="GIY62351.1"/>
    </source>
</evidence>
<evidence type="ECO:0000313" key="2">
    <source>
        <dbReference type="Proteomes" id="UP001054945"/>
    </source>
</evidence>
<organism evidence="1 2">
    <name type="scientific">Caerostris extrusa</name>
    <name type="common">Bark spider</name>
    <name type="synonym">Caerostris bankana</name>
    <dbReference type="NCBI Taxonomy" id="172846"/>
    <lineage>
        <taxon>Eukaryota</taxon>
        <taxon>Metazoa</taxon>
        <taxon>Ecdysozoa</taxon>
        <taxon>Arthropoda</taxon>
        <taxon>Chelicerata</taxon>
        <taxon>Arachnida</taxon>
        <taxon>Araneae</taxon>
        <taxon>Araneomorphae</taxon>
        <taxon>Entelegynae</taxon>
        <taxon>Araneoidea</taxon>
        <taxon>Araneidae</taxon>
        <taxon>Caerostris</taxon>
    </lineage>
</organism>